<keyword evidence="1" id="KW-0812">Transmembrane</keyword>
<protein>
    <submittedName>
        <fullName evidence="3">Fatty acid desaturase</fullName>
    </submittedName>
</protein>
<reference evidence="3" key="1">
    <citation type="submission" date="2020-02" db="EMBL/GenBank/DDBJ databases">
        <authorList>
            <person name="Meier V. D."/>
        </authorList>
    </citation>
    <scope>NUCLEOTIDE SEQUENCE</scope>
    <source>
        <strain evidence="3">AVDCRST_MAG64</strain>
    </source>
</reference>
<evidence type="ECO:0000313" key="3">
    <source>
        <dbReference type="EMBL" id="CAA9440462.1"/>
    </source>
</evidence>
<gene>
    <name evidence="3" type="ORF">AVDCRST_MAG64-4121</name>
</gene>
<dbReference type="Pfam" id="PF00487">
    <property type="entry name" value="FA_desaturase"/>
    <property type="match status" value="1"/>
</dbReference>
<feature type="transmembrane region" description="Helical" evidence="1">
    <location>
        <begin position="53"/>
        <end position="76"/>
    </location>
</feature>
<organism evidence="3">
    <name type="scientific">uncultured Phycisphaerae bacterium</name>
    <dbReference type="NCBI Taxonomy" id="904963"/>
    <lineage>
        <taxon>Bacteria</taxon>
        <taxon>Pseudomonadati</taxon>
        <taxon>Planctomycetota</taxon>
        <taxon>Phycisphaerae</taxon>
        <taxon>environmental samples</taxon>
    </lineage>
</organism>
<evidence type="ECO:0000259" key="2">
    <source>
        <dbReference type="Pfam" id="PF00487"/>
    </source>
</evidence>
<dbReference type="InterPro" id="IPR005804">
    <property type="entry name" value="FA_desaturase_dom"/>
</dbReference>
<evidence type="ECO:0000256" key="1">
    <source>
        <dbReference type="SAM" id="Phobius"/>
    </source>
</evidence>
<keyword evidence="1" id="KW-0472">Membrane</keyword>
<sequence length="143" mass="16090">MGRPVVDPVLVRELHRPDHRAWHHARRLAAFAVLYAAAAYGAYRLTVAFPGTAWVYVACLPLYLLAAASLHGISLFTHEAVHGTLAARPLWNRLLGAACAVPVLQNFSAYRVLHLQHHDHLGQPGDPDHYHNYTRWTWLVFAM</sequence>
<feature type="non-terminal residue" evidence="3">
    <location>
        <position position="143"/>
    </location>
</feature>
<dbReference type="GO" id="GO:0006629">
    <property type="term" value="P:lipid metabolic process"/>
    <property type="evidence" value="ECO:0007669"/>
    <property type="project" value="InterPro"/>
</dbReference>
<dbReference type="AlphaFoldDB" id="A0A6J4QE62"/>
<dbReference type="EMBL" id="CADCUQ010000955">
    <property type="protein sequence ID" value="CAA9440462.1"/>
    <property type="molecule type" value="Genomic_DNA"/>
</dbReference>
<feature type="transmembrane region" description="Helical" evidence="1">
    <location>
        <begin position="28"/>
        <end position="47"/>
    </location>
</feature>
<name>A0A6J4QE62_9BACT</name>
<proteinExistence type="predicted"/>
<keyword evidence="1" id="KW-1133">Transmembrane helix</keyword>
<accession>A0A6J4QE62</accession>
<feature type="domain" description="Fatty acid desaturase" evidence="2">
    <location>
        <begin position="57"/>
        <end position="139"/>
    </location>
</feature>